<dbReference type="EMBL" id="BMCJ01000002">
    <property type="protein sequence ID" value="GGC83095.1"/>
    <property type="molecule type" value="Genomic_DNA"/>
</dbReference>
<proteinExistence type="predicted"/>
<evidence type="ECO:0000313" key="1">
    <source>
        <dbReference type="EMBL" id="GGC83095.1"/>
    </source>
</evidence>
<dbReference type="RefSeq" id="WP_062441452.1">
    <property type="nucleotide sequence ID" value="NZ_BMCJ01000002.1"/>
</dbReference>
<gene>
    <name evidence="1" type="ORF">GCM10007216_12110</name>
</gene>
<sequence length="97" mass="11535">MLQNKRNILKLKEIRLDDQRISFQRACIERFDYEWVIEVINPAPSPSSEEDSFVTSISFIQEDGTQFDDVDIESFQLSSEDHENVYLFHMFPDEKQD</sequence>
<accession>A0ABQ1NTQ1</accession>
<name>A0ABQ1NTQ1_9BACI</name>
<evidence type="ECO:0000313" key="2">
    <source>
        <dbReference type="Proteomes" id="UP000619534"/>
    </source>
</evidence>
<reference evidence="2" key="1">
    <citation type="journal article" date="2019" name="Int. J. Syst. Evol. Microbiol.">
        <title>The Global Catalogue of Microorganisms (GCM) 10K type strain sequencing project: providing services to taxonomists for standard genome sequencing and annotation.</title>
        <authorList>
            <consortium name="The Broad Institute Genomics Platform"/>
            <consortium name="The Broad Institute Genome Sequencing Center for Infectious Disease"/>
            <person name="Wu L."/>
            <person name="Ma J."/>
        </authorList>
    </citation>
    <scope>NUCLEOTIDE SEQUENCE [LARGE SCALE GENOMIC DNA]</scope>
    <source>
        <strain evidence="2">CCM 7282</strain>
    </source>
</reference>
<comment type="caution">
    <text evidence="1">The sequence shown here is derived from an EMBL/GenBank/DDBJ whole genome shotgun (WGS) entry which is preliminary data.</text>
</comment>
<organism evidence="1 2">
    <name type="scientific">Thalassobacillus devorans</name>
    <dbReference type="NCBI Taxonomy" id="279813"/>
    <lineage>
        <taxon>Bacteria</taxon>
        <taxon>Bacillati</taxon>
        <taxon>Bacillota</taxon>
        <taxon>Bacilli</taxon>
        <taxon>Bacillales</taxon>
        <taxon>Bacillaceae</taxon>
        <taxon>Thalassobacillus</taxon>
    </lineage>
</organism>
<dbReference type="Proteomes" id="UP000619534">
    <property type="component" value="Unassembled WGS sequence"/>
</dbReference>
<keyword evidence="2" id="KW-1185">Reference proteome</keyword>
<protein>
    <submittedName>
        <fullName evidence="1">Uncharacterized protein</fullName>
    </submittedName>
</protein>